<dbReference type="InterPro" id="IPR001077">
    <property type="entry name" value="COMT_C"/>
</dbReference>
<dbReference type="AlphaFoldDB" id="A0A1G4AME4"/>
<dbReference type="PANTHER" id="PTHR43712">
    <property type="entry name" value="PUTATIVE (AFU_ORTHOLOGUE AFUA_4G14580)-RELATED"/>
    <property type="match status" value="1"/>
</dbReference>
<proteinExistence type="predicted"/>
<dbReference type="GO" id="GO:0032259">
    <property type="term" value="P:methylation"/>
    <property type="evidence" value="ECO:0007669"/>
    <property type="project" value="UniProtKB-KW"/>
</dbReference>
<reference evidence="2 3" key="1">
    <citation type="submission" date="2016-09" db="EMBL/GenBank/DDBJ databases">
        <authorList>
            <person name="Capua I."/>
            <person name="De Benedictis P."/>
            <person name="Joannis T."/>
            <person name="Lombin L.H."/>
            <person name="Cattoli G."/>
        </authorList>
    </citation>
    <scope>NUCLEOTIDE SEQUENCE [LARGE SCALE GENOMIC DNA]</scope>
    <source>
        <strain evidence="2 3">IMI 309357</strain>
    </source>
</reference>
<comment type="caution">
    <text evidence="2">The sequence shown here is derived from an EMBL/GenBank/DDBJ whole genome shotgun (WGS) entry which is preliminary data.</text>
</comment>
<keyword evidence="3" id="KW-1185">Reference proteome</keyword>
<dbReference type="PANTHER" id="PTHR43712:SF19">
    <property type="entry name" value="DUAL O-METHYLTRANSFERASE_FAD-DEPENDENT MONOOXYGENASE ELCB"/>
    <property type="match status" value="1"/>
</dbReference>
<dbReference type="Proteomes" id="UP000176998">
    <property type="component" value="Unassembled WGS sequence"/>
</dbReference>
<organism evidence="2 3">
    <name type="scientific">Colletotrichum orchidophilum</name>
    <dbReference type="NCBI Taxonomy" id="1209926"/>
    <lineage>
        <taxon>Eukaryota</taxon>
        <taxon>Fungi</taxon>
        <taxon>Dikarya</taxon>
        <taxon>Ascomycota</taxon>
        <taxon>Pezizomycotina</taxon>
        <taxon>Sordariomycetes</taxon>
        <taxon>Hypocreomycetidae</taxon>
        <taxon>Glomerellales</taxon>
        <taxon>Glomerellaceae</taxon>
        <taxon>Colletotrichum</taxon>
    </lineage>
</organism>
<protein>
    <submittedName>
        <fullName evidence="2">O-methyltransferase</fullName>
    </submittedName>
</protein>
<dbReference type="Gene3D" id="3.40.50.150">
    <property type="entry name" value="Vaccinia Virus protein VP39"/>
    <property type="match status" value="1"/>
</dbReference>
<dbReference type="InterPro" id="IPR029063">
    <property type="entry name" value="SAM-dependent_MTases_sf"/>
</dbReference>
<keyword evidence="2" id="KW-0489">Methyltransferase</keyword>
<dbReference type="OrthoDB" id="1535081at2759"/>
<feature type="domain" description="O-methyltransferase C-terminal" evidence="1">
    <location>
        <begin position="136"/>
        <end position="215"/>
    </location>
</feature>
<evidence type="ECO:0000259" key="1">
    <source>
        <dbReference type="Pfam" id="PF00891"/>
    </source>
</evidence>
<dbReference type="GeneID" id="34567569"/>
<dbReference type="GO" id="GO:0008171">
    <property type="term" value="F:O-methyltransferase activity"/>
    <property type="evidence" value="ECO:0007669"/>
    <property type="project" value="InterPro"/>
</dbReference>
<dbReference type="Pfam" id="PF00891">
    <property type="entry name" value="Methyltransf_2"/>
    <property type="match status" value="1"/>
</dbReference>
<name>A0A1G4AME4_9PEZI</name>
<accession>A0A1G4AME4</accession>
<sequence length="224" mass="25366">MPHFTQKLESVEAYVDYHQPPPKYEAFPVQMIAILGFQPAKYNRQLVPVMDVRTCDEFNHVTQGFKAADSTIQERAGRELIDLVSPTNFGKIPKSSKASARIFRLDPVTARDQESSGLVEFDISCLLVILSATSHASPPEFPHLKYIVQDLLETVTIVQRAFIADTSIDPAVKLHIQFMSSDFPRPRTVLDAHMYFLRMIMHDWLDRDARIILQKPSNGSGVKP</sequence>
<dbReference type="RefSeq" id="XP_022467432.1">
    <property type="nucleotide sequence ID" value="XM_022626059.1"/>
</dbReference>
<keyword evidence="2" id="KW-0808">Transferase</keyword>
<dbReference type="EMBL" id="MJBS01000297">
    <property type="protein sequence ID" value="OHE90255.1"/>
    <property type="molecule type" value="Genomic_DNA"/>
</dbReference>
<evidence type="ECO:0000313" key="2">
    <source>
        <dbReference type="EMBL" id="OHE90255.1"/>
    </source>
</evidence>
<dbReference type="STRING" id="1209926.A0A1G4AME4"/>
<evidence type="ECO:0000313" key="3">
    <source>
        <dbReference type="Proteomes" id="UP000176998"/>
    </source>
</evidence>
<gene>
    <name evidence="2" type="ORF">CORC01_14448</name>
</gene>